<evidence type="ECO:0000313" key="1">
    <source>
        <dbReference type="EMBL" id="CAJ2669638.1"/>
    </source>
</evidence>
<name>A0ACB0LM12_TRIPR</name>
<dbReference type="Proteomes" id="UP001177021">
    <property type="component" value="Unassembled WGS sequence"/>
</dbReference>
<accession>A0ACB0LM12</accession>
<protein>
    <submittedName>
        <fullName evidence="1">Uncharacterized protein</fullName>
    </submittedName>
</protein>
<evidence type="ECO:0000313" key="2">
    <source>
        <dbReference type="Proteomes" id="UP001177021"/>
    </source>
</evidence>
<gene>
    <name evidence="1" type="ORF">MILVUS5_LOCUS33808</name>
</gene>
<organism evidence="1 2">
    <name type="scientific">Trifolium pratense</name>
    <name type="common">Red clover</name>
    <dbReference type="NCBI Taxonomy" id="57577"/>
    <lineage>
        <taxon>Eukaryota</taxon>
        <taxon>Viridiplantae</taxon>
        <taxon>Streptophyta</taxon>
        <taxon>Embryophyta</taxon>
        <taxon>Tracheophyta</taxon>
        <taxon>Spermatophyta</taxon>
        <taxon>Magnoliopsida</taxon>
        <taxon>eudicotyledons</taxon>
        <taxon>Gunneridae</taxon>
        <taxon>Pentapetalae</taxon>
        <taxon>rosids</taxon>
        <taxon>fabids</taxon>
        <taxon>Fabales</taxon>
        <taxon>Fabaceae</taxon>
        <taxon>Papilionoideae</taxon>
        <taxon>50 kb inversion clade</taxon>
        <taxon>NPAAA clade</taxon>
        <taxon>Hologalegina</taxon>
        <taxon>IRL clade</taxon>
        <taxon>Trifolieae</taxon>
        <taxon>Trifolium</taxon>
    </lineage>
</organism>
<comment type="caution">
    <text evidence="1">The sequence shown here is derived from an EMBL/GenBank/DDBJ whole genome shotgun (WGS) entry which is preliminary data.</text>
</comment>
<keyword evidence="2" id="KW-1185">Reference proteome</keyword>
<dbReference type="EMBL" id="CASHSV030000615">
    <property type="protein sequence ID" value="CAJ2669638.1"/>
    <property type="molecule type" value="Genomic_DNA"/>
</dbReference>
<sequence length="66" mass="7795">MTETHEFVYNVMIFVSIFLFVIFDERKYECYNDADCNKLYPDPPTGKIMRCFGGYCKSLFSWEGAL</sequence>
<reference evidence="1" key="1">
    <citation type="submission" date="2023-10" db="EMBL/GenBank/DDBJ databases">
        <authorList>
            <person name="Rodriguez Cubillos JULIANA M."/>
            <person name="De Vega J."/>
        </authorList>
    </citation>
    <scope>NUCLEOTIDE SEQUENCE</scope>
</reference>
<proteinExistence type="predicted"/>